<evidence type="ECO:0000313" key="1">
    <source>
        <dbReference type="EMBL" id="RHN01958.1"/>
    </source>
</evidence>
<evidence type="ECO:0000313" key="2">
    <source>
        <dbReference type="Proteomes" id="UP000286003"/>
    </source>
</evidence>
<protein>
    <submittedName>
        <fullName evidence="1">Uncharacterized protein</fullName>
    </submittedName>
</protein>
<reference evidence="1 2" key="1">
    <citation type="submission" date="2018-08" db="EMBL/GenBank/DDBJ databases">
        <title>A genome reference for cultivated species of the human gut microbiota.</title>
        <authorList>
            <person name="Zou Y."/>
            <person name="Xue W."/>
            <person name="Luo G."/>
        </authorList>
    </citation>
    <scope>NUCLEOTIDE SEQUENCE [LARGE SCALE GENOMIC DNA]</scope>
    <source>
        <strain evidence="1 2">AF31-23</strain>
    </source>
</reference>
<organism evidence="1 2">
    <name type="scientific">Bacteroides intestinalis</name>
    <dbReference type="NCBI Taxonomy" id="329854"/>
    <lineage>
        <taxon>Bacteria</taxon>
        <taxon>Pseudomonadati</taxon>
        <taxon>Bacteroidota</taxon>
        <taxon>Bacteroidia</taxon>
        <taxon>Bacteroidales</taxon>
        <taxon>Bacteroidaceae</taxon>
        <taxon>Bacteroides</taxon>
    </lineage>
</organism>
<dbReference type="Proteomes" id="UP000286003">
    <property type="component" value="Unassembled WGS sequence"/>
</dbReference>
<accession>A0AB37M6A7</accession>
<comment type="caution">
    <text evidence="1">The sequence shown here is derived from an EMBL/GenBank/DDBJ whole genome shotgun (WGS) entry which is preliminary data.</text>
</comment>
<proteinExistence type="predicted"/>
<dbReference type="AlphaFoldDB" id="A0AB37M6A7"/>
<gene>
    <name evidence="1" type="ORF">DWZ32_22480</name>
</gene>
<sequence>MDYTIFYKDSYTNGDLTNSPEYDIFLSAFDNCNRTKEVFERVKSYQKQWFIFPQYKGIRQDELPLKDVYISEFLSESEYFENFILNFNANDYKTKKICIDITGFIRPHLIYLLKLLSHFGISQVDLLYTEPIHYKDADDTKFSGYIDEIHDVEGCSSINNNPNTDNDLLIICAGYDDNLIAKIAQSKGHCQKKYYILGFPSLQPDMYQESILKMENAKQSTGEFMKIRFAPAFDPFVTAQIIHEIVEENPKSTNIYLSPLSTKPQTVGVALFYIINYAKLPVSIVFPYSKTYTSKHAEGIKRTWKYTIEF</sequence>
<dbReference type="EMBL" id="QRQM01000043">
    <property type="protein sequence ID" value="RHN01958.1"/>
    <property type="molecule type" value="Genomic_DNA"/>
</dbReference>
<name>A0AB37M6A7_9BACE</name>
<dbReference type="RefSeq" id="WP_117706979.1">
    <property type="nucleotide sequence ID" value="NZ_JAQCXL010000043.1"/>
</dbReference>